<evidence type="ECO:0000313" key="2">
    <source>
        <dbReference type="EMBL" id="SEG44539.1"/>
    </source>
</evidence>
<dbReference type="InterPro" id="IPR005135">
    <property type="entry name" value="Endo/exonuclease/phosphatase"/>
</dbReference>
<dbReference type="SUPFAM" id="SSF56219">
    <property type="entry name" value="DNase I-like"/>
    <property type="match status" value="1"/>
</dbReference>
<dbReference type="GO" id="GO:0004519">
    <property type="term" value="F:endonuclease activity"/>
    <property type="evidence" value="ECO:0007669"/>
    <property type="project" value="UniProtKB-KW"/>
</dbReference>
<gene>
    <name evidence="2" type="ORF">SAMN04488045_2890</name>
</gene>
<keyword evidence="2" id="KW-0269">Exonuclease</keyword>
<dbReference type="PANTHER" id="PTHR14859">
    <property type="entry name" value="CALCOFLUOR WHITE HYPERSENSITIVE PROTEIN PRECURSOR"/>
    <property type="match status" value="1"/>
</dbReference>
<keyword evidence="3" id="KW-1185">Reference proteome</keyword>
<evidence type="ECO:0000313" key="3">
    <source>
        <dbReference type="Proteomes" id="UP000236752"/>
    </source>
</evidence>
<protein>
    <submittedName>
        <fullName evidence="2">Metal-dependent hydrolase, endonuclease/exonuclease/phosphatase family</fullName>
    </submittedName>
</protein>
<organism evidence="2 3">
    <name type="scientific">Thalassococcus halodurans</name>
    <dbReference type="NCBI Taxonomy" id="373675"/>
    <lineage>
        <taxon>Bacteria</taxon>
        <taxon>Pseudomonadati</taxon>
        <taxon>Pseudomonadota</taxon>
        <taxon>Alphaproteobacteria</taxon>
        <taxon>Rhodobacterales</taxon>
        <taxon>Roseobacteraceae</taxon>
        <taxon>Thalassococcus</taxon>
    </lineage>
</organism>
<dbReference type="GO" id="GO:0006506">
    <property type="term" value="P:GPI anchor biosynthetic process"/>
    <property type="evidence" value="ECO:0007669"/>
    <property type="project" value="TreeGrafter"/>
</dbReference>
<reference evidence="2 3" key="1">
    <citation type="submission" date="2016-10" db="EMBL/GenBank/DDBJ databases">
        <authorList>
            <person name="de Groot N.N."/>
        </authorList>
    </citation>
    <scope>NUCLEOTIDE SEQUENCE [LARGE SCALE GENOMIC DNA]</scope>
    <source>
        <strain evidence="2 3">DSM 26915</strain>
    </source>
</reference>
<dbReference type="Proteomes" id="UP000236752">
    <property type="component" value="Unassembled WGS sequence"/>
</dbReference>
<feature type="domain" description="Endonuclease/exonuclease/phosphatase" evidence="1">
    <location>
        <begin position="61"/>
        <end position="323"/>
    </location>
</feature>
<keyword evidence="2" id="KW-0255">Endonuclease</keyword>
<dbReference type="PANTHER" id="PTHR14859:SF15">
    <property type="entry name" value="ENDONUCLEASE_EXONUCLEASE_PHOSPHATASE DOMAIN-CONTAINING PROTEIN"/>
    <property type="match status" value="1"/>
</dbReference>
<dbReference type="AlphaFoldDB" id="A0A1H6A722"/>
<dbReference type="InterPro" id="IPR036691">
    <property type="entry name" value="Endo/exonu/phosph_ase_sf"/>
</dbReference>
<keyword evidence="2" id="KW-0378">Hydrolase</keyword>
<dbReference type="InterPro" id="IPR051916">
    <property type="entry name" value="GPI-anchor_lipid_remodeler"/>
</dbReference>
<dbReference type="EMBL" id="FNUZ01000004">
    <property type="protein sequence ID" value="SEG44539.1"/>
    <property type="molecule type" value="Genomic_DNA"/>
</dbReference>
<dbReference type="Pfam" id="PF03372">
    <property type="entry name" value="Exo_endo_phos"/>
    <property type="match status" value="1"/>
</dbReference>
<dbReference type="RefSeq" id="WP_103911196.1">
    <property type="nucleotide sequence ID" value="NZ_FNUZ01000004.1"/>
</dbReference>
<dbReference type="OrthoDB" id="8047712at2"/>
<dbReference type="GO" id="GO:0004527">
    <property type="term" value="F:exonuclease activity"/>
    <property type="evidence" value="ECO:0007669"/>
    <property type="project" value="UniProtKB-KW"/>
</dbReference>
<accession>A0A1H6A722</accession>
<dbReference type="Gene3D" id="3.60.10.10">
    <property type="entry name" value="Endonuclease/exonuclease/phosphatase"/>
    <property type="match status" value="1"/>
</dbReference>
<evidence type="ECO:0000259" key="1">
    <source>
        <dbReference type="Pfam" id="PF03372"/>
    </source>
</evidence>
<keyword evidence="2" id="KW-0540">Nuclease</keyword>
<sequence length="333" mass="36726">MTQILDRLPPVTDDMRSQITAAPRTAEAHRALLSLIEAMNSVEVGGTTSLDVLPEELTVLAWNVERCLFPDKTADHVKQIDPQVVLLSEVDNGMARTAQRHTTRDVAEALGMTYAFGVEFHELDLGGPTERPYCTDDFNKFGWHGNAILSKVPFQKVAMIRLDDHGHWFSGQDGATDPEQPRVGGRMALLAVIPGVKGPICFVSTHLESNAGVAHRHAQFVKILDAVDQFAPNMPVMIGGDLNTGNHLPPDFDWQRETLFSLADTYGYRWDYTAEGTTTRPSLITPHPDRVMKLDWLCGRDLKLQDKGVLTSIGIGGTPLSDHDAVWARLIVA</sequence>
<proteinExistence type="predicted"/>
<name>A0A1H6A722_9RHOB</name>
<dbReference type="GO" id="GO:0016020">
    <property type="term" value="C:membrane"/>
    <property type="evidence" value="ECO:0007669"/>
    <property type="project" value="GOC"/>
</dbReference>